<protein>
    <submittedName>
        <fullName evidence="2">Glycosyl transferase</fullName>
    </submittedName>
</protein>
<dbReference type="Pfam" id="PF01755">
    <property type="entry name" value="Glyco_transf_25"/>
    <property type="match status" value="1"/>
</dbReference>
<dbReference type="Proteomes" id="UP000287022">
    <property type="component" value="Unassembled WGS sequence"/>
</dbReference>
<sequence>MDHNPKWAIFVINLQRAPHRWRAVSQRLNALGLQYQRIDAVDGRQLSQQQLQQLIDHERARKDYHSPLSASEVGCYLSHLKAWQAIIDHDLDFAIVLEDDVVFSDNFAIVPPCIASIAEPWDVIKLAAPHKQQRTQVLGEFSSFRWVSYRKPPLGACAQAVSKQGATKILAQRRQVFRPVDVDLQWQDELGLRIRGLTPYTVDHSHTHESDIFRIAGRHETLNRPFQRLKNKIKLQLDSMRARRNTHPQSR</sequence>
<dbReference type="InterPro" id="IPR002654">
    <property type="entry name" value="Glyco_trans_25"/>
</dbReference>
<reference evidence="3" key="1">
    <citation type="journal article" date="2018" name="Front. Microbiol.">
        <title>Genome-Based Analysis Reveals the Taxonomy and Diversity of the Family Idiomarinaceae.</title>
        <authorList>
            <person name="Liu Y."/>
            <person name="Lai Q."/>
            <person name="Shao Z."/>
        </authorList>
    </citation>
    <scope>NUCLEOTIDE SEQUENCE [LARGE SCALE GENOMIC DNA]</scope>
    <source>
        <strain evidence="3">c121</strain>
    </source>
</reference>
<evidence type="ECO:0000313" key="3">
    <source>
        <dbReference type="Proteomes" id="UP000287022"/>
    </source>
</evidence>
<keyword evidence="2" id="KW-0808">Transferase</keyword>
<gene>
    <name evidence="2" type="ORF">CWI80_04505</name>
</gene>
<feature type="domain" description="Glycosyl transferase family 25" evidence="1">
    <location>
        <begin position="9"/>
        <end position="118"/>
    </location>
</feature>
<evidence type="ECO:0000259" key="1">
    <source>
        <dbReference type="Pfam" id="PF01755"/>
    </source>
</evidence>
<organism evidence="2 3">
    <name type="scientific">Pseudidiomarina sediminum</name>
    <dbReference type="NCBI Taxonomy" id="431675"/>
    <lineage>
        <taxon>Bacteria</taxon>
        <taxon>Pseudomonadati</taxon>
        <taxon>Pseudomonadota</taxon>
        <taxon>Gammaproteobacteria</taxon>
        <taxon>Alteromonadales</taxon>
        <taxon>Idiomarinaceae</taxon>
        <taxon>Pseudidiomarina</taxon>
    </lineage>
</organism>
<dbReference type="EMBL" id="PIQE01000001">
    <property type="protein sequence ID" value="RUO74607.1"/>
    <property type="molecule type" value="Genomic_DNA"/>
</dbReference>
<name>A0A432Z9I9_9GAMM</name>
<dbReference type="RefSeq" id="WP_026861550.1">
    <property type="nucleotide sequence ID" value="NZ_PIQE01000001.1"/>
</dbReference>
<proteinExistence type="predicted"/>
<dbReference type="CDD" id="cd06532">
    <property type="entry name" value="Glyco_transf_25"/>
    <property type="match status" value="1"/>
</dbReference>
<accession>A0A432Z9I9</accession>
<keyword evidence="3" id="KW-1185">Reference proteome</keyword>
<dbReference type="AlphaFoldDB" id="A0A432Z9I9"/>
<evidence type="ECO:0000313" key="2">
    <source>
        <dbReference type="EMBL" id="RUO74607.1"/>
    </source>
</evidence>
<dbReference type="STRING" id="1122124.GCA_000423165_00496"/>
<dbReference type="GO" id="GO:0016740">
    <property type="term" value="F:transferase activity"/>
    <property type="evidence" value="ECO:0007669"/>
    <property type="project" value="UniProtKB-KW"/>
</dbReference>
<comment type="caution">
    <text evidence="2">The sequence shown here is derived from an EMBL/GenBank/DDBJ whole genome shotgun (WGS) entry which is preliminary data.</text>
</comment>